<dbReference type="InterPro" id="IPR052408">
    <property type="entry name" value="Exonuclease_MUT-7-like"/>
</dbReference>
<keyword evidence="4" id="KW-1185">Reference proteome</keyword>
<proteinExistence type="predicted"/>
<keyword evidence="1" id="KW-1133">Transmembrane helix</keyword>
<dbReference type="SUPFAM" id="SSF53098">
    <property type="entry name" value="Ribonuclease H-like"/>
    <property type="match status" value="2"/>
</dbReference>
<dbReference type="PANTHER" id="PTHR47765">
    <property type="entry name" value="3'-5' EXONUCLEASE DOMAIN-CONTAINING PROTEIN"/>
    <property type="match status" value="1"/>
</dbReference>
<dbReference type="Gene3D" id="3.30.420.10">
    <property type="entry name" value="Ribonuclease H-like superfamily/Ribonuclease H"/>
    <property type="match status" value="1"/>
</dbReference>
<evidence type="ECO:0000259" key="2">
    <source>
        <dbReference type="Pfam" id="PF01612"/>
    </source>
</evidence>
<dbReference type="Proteomes" id="UP000271098">
    <property type="component" value="Unassembled WGS sequence"/>
</dbReference>
<keyword evidence="1" id="KW-0472">Membrane</keyword>
<evidence type="ECO:0000313" key="4">
    <source>
        <dbReference type="Proteomes" id="UP000271098"/>
    </source>
</evidence>
<dbReference type="InterPro" id="IPR002562">
    <property type="entry name" value="3'-5'_exonuclease_dom"/>
</dbReference>
<evidence type="ECO:0000256" key="1">
    <source>
        <dbReference type="SAM" id="Phobius"/>
    </source>
</evidence>
<protein>
    <recommendedName>
        <fullName evidence="2">3'-5' exonuclease domain-containing protein</fullName>
    </recommendedName>
</protein>
<dbReference type="OrthoDB" id="18193at2759"/>
<evidence type="ECO:0000313" key="3">
    <source>
        <dbReference type="EMBL" id="VDK27920.1"/>
    </source>
</evidence>
<dbReference type="PANTHER" id="PTHR47765:SF3">
    <property type="entry name" value="3'-5' EXONUCLEASE DOMAIN-CONTAINING PROTEIN"/>
    <property type="match status" value="1"/>
</dbReference>
<reference evidence="3 4" key="1">
    <citation type="submission" date="2018-11" db="EMBL/GenBank/DDBJ databases">
        <authorList>
            <consortium name="Pathogen Informatics"/>
        </authorList>
    </citation>
    <scope>NUCLEOTIDE SEQUENCE [LARGE SCALE GENOMIC DNA]</scope>
</reference>
<dbReference type="Pfam" id="PF01612">
    <property type="entry name" value="DNA_pol_A_exo1"/>
    <property type="match status" value="1"/>
</dbReference>
<dbReference type="InterPro" id="IPR012337">
    <property type="entry name" value="RNaseH-like_sf"/>
</dbReference>
<dbReference type="EMBL" id="UYRT01000287">
    <property type="protein sequence ID" value="VDK27920.1"/>
    <property type="molecule type" value="Genomic_DNA"/>
</dbReference>
<dbReference type="AlphaFoldDB" id="A0A3P6P8W7"/>
<feature type="domain" description="3'-5' exonuclease" evidence="2">
    <location>
        <begin position="261"/>
        <end position="310"/>
    </location>
</feature>
<organism evidence="3 4">
    <name type="scientific">Gongylonema pulchrum</name>
    <dbReference type="NCBI Taxonomy" id="637853"/>
    <lineage>
        <taxon>Eukaryota</taxon>
        <taxon>Metazoa</taxon>
        <taxon>Ecdysozoa</taxon>
        <taxon>Nematoda</taxon>
        <taxon>Chromadorea</taxon>
        <taxon>Rhabditida</taxon>
        <taxon>Spirurina</taxon>
        <taxon>Spiruromorpha</taxon>
        <taxon>Spiruroidea</taxon>
        <taxon>Gongylonematidae</taxon>
        <taxon>Gongylonema</taxon>
    </lineage>
</organism>
<dbReference type="GO" id="GO:0003676">
    <property type="term" value="F:nucleic acid binding"/>
    <property type="evidence" value="ECO:0007669"/>
    <property type="project" value="InterPro"/>
</dbReference>
<gene>
    <name evidence="3" type="ORF">GPUH_LOCUS350</name>
</gene>
<sequence>MTVLAASLNLFSYKHLPKKPMLVAAKTEGSCVKNTSSHGQPVRWPISHFSDVESFDLCSPNPPFLSIPESVSVEFVRHLSHLRRVENLLEDYANDSLPPVGVDAEWSSYVSNSKSVFFFLLLFGFIYSCLLSFAFLDIWEATAWYIFPGYQFGEDLVSLRNAVGNCSALFQPKNVICVDFMGMNLSTFYDYICELLLQLMKESLKRTDVNLDGVFYSGREAQNAEVDHDAAAPMAESLGEGCVEKPTEQVHQSNPLLENIKGLSALCERVLGKQLDKSEQCSVWDRRPLRSLQLRYAALDAYCMLMLYDKCAIWSSRLGLKISELCANQHSPTGRIPLLADNGIPR</sequence>
<feature type="transmembrane region" description="Helical" evidence="1">
    <location>
        <begin position="116"/>
        <end position="136"/>
    </location>
</feature>
<accession>A0A3P6P8W7</accession>
<name>A0A3P6P8W7_9BILA</name>
<dbReference type="GO" id="GO:0006139">
    <property type="term" value="P:nucleobase-containing compound metabolic process"/>
    <property type="evidence" value="ECO:0007669"/>
    <property type="project" value="InterPro"/>
</dbReference>
<dbReference type="GO" id="GO:0008408">
    <property type="term" value="F:3'-5' exonuclease activity"/>
    <property type="evidence" value="ECO:0007669"/>
    <property type="project" value="InterPro"/>
</dbReference>
<dbReference type="InterPro" id="IPR036397">
    <property type="entry name" value="RNaseH_sf"/>
</dbReference>
<keyword evidence="1" id="KW-0812">Transmembrane</keyword>